<accession>A0A1G2FXT4</accession>
<protein>
    <recommendedName>
        <fullName evidence="5">Ribulose-phosphate 3-epimerase</fullName>
    </recommendedName>
</protein>
<dbReference type="AlphaFoldDB" id="A0A1G2FXT4"/>
<dbReference type="InterPro" id="IPR011060">
    <property type="entry name" value="RibuloseP-bd_barrel"/>
</dbReference>
<reference evidence="3 4" key="1">
    <citation type="journal article" date="2016" name="Nat. Commun.">
        <title>Thousands of microbial genomes shed light on interconnected biogeochemical processes in an aquifer system.</title>
        <authorList>
            <person name="Anantharaman K."/>
            <person name="Brown C.T."/>
            <person name="Hug L.A."/>
            <person name="Sharon I."/>
            <person name="Castelle C.J."/>
            <person name="Probst A.J."/>
            <person name="Thomas B.C."/>
            <person name="Singh A."/>
            <person name="Wilkins M.J."/>
            <person name="Karaoz U."/>
            <person name="Brodie E.L."/>
            <person name="Williams K.H."/>
            <person name="Hubbard S.S."/>
            <person name="Banfield J.F."/>
        </authorList>
    </citation>
    <scope>NUCLEOTIDE SEQUENCE [LARGE SCALE GENOMIC DNA]</scope>
</reference>
<dbReference type="GO" id="GO:0005975">
    <property type="term" value="P:carbohydrate metabolic process"/>
    <property type="evidence" value="ECO:0007669"/>
    <property type="project" value="InterPro"/>
</dbReference>
<dbReference type="EMBL" id="MHNI01000012">
    <property type="protein sequence ID" value="OGZ42885.1"/>
    <property type="molecule type" value="Genomic_DNA"/>
</dbReference>
<dbReference type="InterPro" id="IPR000056">
    <property type="entry name" value="Ribul_P_3_epim-like"/>
</dbReference>
<keyword evidence="2" id="KW-0413">Isomerase</keyword>
<proteinExistence type="predicted"/>
<dbReference type="GO" id="GO:0016857">
    <property type="term" value="F:racemase and epimerase activity, acting on carbohydrates and derivatives"/>
    <property type="evidence" value="ECO:0007669"/>
    <property type="project" value="InterPro"/>
</dbReference>
<dbReference type="InterPro" id="IPR013785">
    <property type="entry name" value="Aldolase_TIM"/>
</dbReference>
<comment type="caution">
    <text evidence="3">The sequence shown here is derived from an EMBL/GenBank/DDBJ whole genome shotgun (WGS) entry which is preliminary data.</text>
</comment>
<sequence>MPYTKAFKRYMGSVEIIPAINVNTFEELVKRIKIIEAYLMPLADGPQWVHIDVADGSFTENTIWHNFIDLKNFQTTLNVEMHLMINNIDSDIFNWLFPVIKRNIFHLEAAENALNVIDICHEAGIKAGVAINPETPWESLESIFGEADLIQTLAVHPGVAGQEFDEYIFTKISDIRRSCPGCMLEVDGGVKVGIARKCVGMGANIIVAASAIFNNPDVTEAYRALKDDARL</sequence>
<dbReference type="Proteomes" id="UP000176700">
    <property type="component" value="Unassembled WGS sequence"/>
</dbReference>
<dbReference type="Gene3D" id="3.20.20.70">
    <property type="entry name" value="Aldolase class I"/>
    <property type="match status" value="1"/>
</dbReference>
<gene>
    <name evidence="3" type="ORF">A2W41_02065</name>
</gene>
<organism evidence="3 4">
    <name type="scientific">Candidatus Ryanbacteria bacterium RIFCSPHIGHO2_01_45_13</name>
    <dbReference type="NCBI Taxonomy" id="1802112"/>
    <lineage>
        <taxon>Bacteria</taxon>
        <taxon>Candidatus Ryaniibacteriota</taxon>
    </lineage>
</organism>
<dbReference type="Pfam" id="PF00834">
    <property type="entry name" value="Ribul_P_3_epim"/>
    <property type="match status" value="1"/>
</dbReference>
<evidence type="ECO:0008006" key="5">
    <source>
        <dbReference type="Google" id="ProtNLM"/>
    </source>
</evidence>
<name>A0A1G2FXT4_9BACT</name>
<dbReference type="PANTHER" id="PTHR11749">
    <property type="entry name" value="RIBULOSE-5-PHOSPHATE-3-EPIMERASE"/>
    <property type="match status" value="1"/>
</dbReference>
<evidence type="ECO:0000256" key="2">
    <source>
        <dbReference type="ARBA" id="ARBA00023235"/>
    </source>
</evidence>
<keyword evidence="1" id="KW-0479">Metal-binding</keyword>
<dbReference type="GO" id="GO:0046872">
    <property type="term" value="F:metal ion binding"/>
    <property type="evidence" value="ECO:0007669"/>
    <property type="project" value="UniProtKB-KW"/>
</dbReference>
<evidence type="ECO:0000256" key="1">
    <source>
        <dbReference type="ARBA" id="ARBA00022723"/>
    </source>
</evidence>
<evidence type="ECO:0000313" key="4">
    <source>
        <dbReference type="Proteomes" id="UP000176700"/>
    </source>
</evidence>
<evidence type="ECO:0000313" key="3">
    <source>
        <dbReference type="EMBL" id="OGZ42885.1"/>
    </source>
</evidence>
<dbReference type="SUPFAM" id="SSF51366">
    <property type="entry name" value="Ribulose-phoshate binding barrel"/>
    <property type="match status" value="1"/>
</dbReference>